<dbReference type="GO" id="GO:0043952">
    <property type="term" value="P:protein transport by the Sec complex"/>
    <property type="evidence" value="ECO:0007669"/>
    <property type="project" value="TreeGrafter"/>
</dbReference>
<evidence type="ECO:0000256" key="2">
    <source>
        <dbReference type="ARBA" id="ARBA00008445"/>
    </source>
</evidence>
<dbReference type="GO" id="GO:0015450">
    <property type="term" value="F:protein-transporting ATPase activity"/>
    <property type="evidence" value="ECO:0007669"/>
    <property type="project" value="UniProtKB-UniRule"/>
</dbReference>
<dbReference type="Pfam" id="PF03840">
    <property type="entry name" value="SecG"/>
    <property type="match status" value="1"/>
</dbReference>
<sequence>MELFETLIVIVHVIVAAGVIGLVLIQQGKGADMGASFGGGASQTVFGSSGSGSFLTNMTTTLAIVFFLSSFALAYVAKQKASQVTASGVPVIETVSGSSSESDELSIDADSTNAGEVQGAAEAPSDSKPELE</sequence>
<keyword evidence="9 11" id="KW-0811">Translocation</keyword>
<dbReference type="GO" id="GO:0005886">
    <property type="term" value="C:plasma membrane"/>
    <property type="evidence" value="ECO:0007669"/>
    <property type="project" value="UniProtKB-SubCell"/>
</dbReference>
<evidence type="ECO:0000256" key="9">
    <source>
        <dbReference type="ARBA" id="ARBA00023010"/>
    </source>
</evidence>
<keyword evidence="6 11" id="KW-0812">Transmembrane</keyword>
<evidence type="ECO:0000313" key="14">
    <source>
        <dbReference type="Proteomes" id="UP000000238"/>
    </source>
</evidence>
<dbReference type="STRING" id="349521.HCH_01236"/>
<feature type="transmembrane region" description="Helical" evidence="11">
    <location>
        <begin position="54"/>
        <end position="77"/>
    </location>
</feature>
<dbReference type="GO" id="GO:0009306">
    <property type="term" value="P:protein secretion"/>
    <property type="evidence" value="ECO:0007669"/>
    <property type="project" value="UniProtKB-UniRule"/>
</dbReference>
<organism evidence="13 14">
    <name type="scientific">Hahella chejuensis (strain KCTC 2396)</name>
    <dbReference type="NCBI Taxonomy" id="349521"/>
    <lineage>
        <taxon>Bacteria</taxon>
        <taxon>Pseudomonadati</taxon>
        <taxon>Pseudomonadota</taxon>
        <taxon>Gammaproteobacteria</taxon>
        <taxon>Oceanospirillales</taxon>
        <taxon>Hahellaceae</taxon>
        <taxon>Hahella</taxon>
    </lineage>
</organism>
<evidence type="ECO:0000256" key="3">
    <source>
        <dbReference type="ARBA" id="ARBA00017876"/>
    </source>
</evidence>
<evidence type="ECO:0000256" key="10">
    <source>
        <dbReference type="ARBA" id="ARBA00023136"/>
    </source>
</evidence>
<dbReference type="OrthoDB" id="9813947at2"/>
<dbReference type="HOGENOM" id="CLU_094156_2_0_6"/>
<keyword evidence="5 11" id="KW-1003">Cell membrane</keyword>
<feature type="region of interest" description="Disordered" evidence="12">
    <location>
        <begin position="95"/>
        <end position="132"/>
    </location>
</feature>
<accession>Q2SML6</accession>
<dbReference type="NCBIfam" id="TIGR00810">
    <property type="entry name" value="secG"/>
    <property type="match status" value="1"/>
</dbReference>
<keyword evidence="4 11" id="KW-0813">Transport</keyword>
<feature type="transmembrane region" description="Helical" evidence="11">
    <location>
        <begin position="7"/>
        <end position="25"/>
    </location>
</feature>
<comment type="subcellular location">
    <subcellularLocation>
        <location evidence="1 11">Cell membrane</location>
        <topology evidence="1 11">Multi-pass membrane protein</topology>
    </subcellularLocation>
</comment>
<evidence type="ECO:0000256" key="11">
    <source>
        <dbReference type="RuleBase" id="RU365087"/>
    </source>
</evidence>
<dbReference type="RefSeq" id="WP_011395181.1">
    <property type="nucleotide sequence ID" value="NC_007645.1"/>
</dbReference>
<evidence type="ECO:0000256" key="6">
    <source>
        <dbReference type="ARBA" id="ARBA00022692"/>
    </source>
</evidence>
<dbReference type="Proteomes" id="UP000000238">
    <property type="component" value="Chromosome"/>
</dbReference>
<evidence type="ECO:0000256" key="5">
    <source>
        <dbReference type="ARBA" id="ARBA00022475"/>
    </source>
</evidence>
<gene>
    <name evidence="13" type="primary">secG</name>
    <name evidence="13" type="ordered locus">HCH_01236</name>
</gene>
<name>Q2SML6_HAHCH</name>
<evidence type="ECO:0000256" key="12">
    <source>
        <dbReference type="SAM" id="MobiDB-lite"/>
    </source>
</evidence>
<reference evidence="13 14" key="1">
    <citation type="journal article" date="2005" name="Nucleic Acids Res.">
        <title>Genomic blueprint of Hahella chejuensis, a marine microbe producing an algicidal agent.</title>
        <authorList>
            <person name="Jeong H."/>
            <person name="Yim J.H."/>
            <person name="Lee C."/>
            <person name="Choi S.-H."/>
            <person name="Park Y.K."/>
            <person name="Yoon S.H."/>
            <person name="Hur C.-G."/>
            <person name="Kang H.-Y."/>
            <person name="Kim D."/>
            <person name="Lee H.H."/>
            <person name="Park K.H."/>
            <person name="Park S.-H."/>
            <person name="Park H.-S."/>
            <person name="Lee H.K."/>
            <person name="Oh T.K."/>
            <person name="Kim J.F."/>
        </authorList>
    </citation>
    <scope>NUCLEOTIDE SEQUENCE [LARGE SCALE GENOMIC DNA]</scope>
    <source>
        <strain evidence="13 14">KCTC 2396</strain>
    </source>
</reference>
<keyword evidence="8 11" id="KW-1133">Transmembrane helix</keyword>
<evidence type="ECO:0000256" key="7">
    <source>
        <dbReference type="ARBA" id="ARBA00022927"/>
    </source>
</evidence>
<evidence type="ECO:0000256" key="1">
    <source>
        <dbReference type="ARBA" id="ARBA00004651"/>
    </source>
</evidence>
<dbReference type="AlphaFoldDB" id="Q2SML6"/>
<comment type="function">
    <text evidence="11">Involved in protein export. Participates in an early event of protein translocation.</text>
</comment>
<dbReference type="GO" id="GO:0065002">
    <property type="term" value="P:intracellular protein transmembrane transport"/>
    <property type="evidence" value="ECO:0007669"/>
    <property type="project" value="TreeGrafter"/>
</dbReference>
<dbReference type="KEGG" id="hch:HCH_01236"/>
<proteinExistence type="inferred from homology"/>
<protein>
    <recommendedName>
        <fullName evidence="3 11">Protein-export membrane protein SecG</fullName>
    </recommendedName>
</protein>
<evidence type="ECO:0000256" key="4">
    <source>
        <dbReference type="ARBA" id="ARBA00022448"/>
    </source>
</evidence>
<keyword evidence="10 11" id="KW-0472">Membrane</keyword>
<dbReference type="EMBL" id="CP000155">
    <property type="protein sequence ID" value="ABC28108.1"/>
    <property type="molecule type" value="Genomic_DNA"/>
</dbReference>
<evidence type="ECO:0000256" key="8">
    <source>
        <dbReference type="ARBA" id="ARBA00022989"/>
    </source>
</evidence>
<keyword evidence="7 11" id="KW-0653">Protein transport</keyword>
<dbReference type="PANTHER" id="PTHR34182:SF1">
    <property type="entry name" value="PROTEIN-EXPORT MEMBRANE PROTEIN SECG"/>
    <property type="match status" value="1"/>
</dbReference>
<dbReference type="InterPro" id="IPR004692">
    <property type="entry name" value="SecG"/>
</dbReference>
<dbReference type="PANTHER" id="PTHR34182">
    <property type="entry name" value="PROTEIN-EXPORT MEMBRANE PROTEIN SECG"/>
    <property type="match status" value="1"/>
</dbReference>
<keyword evidence="14" id="KW-1185">Reference proteome</keyword>
<comment type="similarity">
    <text evidence="2 11">Belongs to the SecG family.</text>
</comment>
<dbReference type="PRINTS" id="PR01651">
    <property type="entry name" value="SECGEXPORT"/>
</dbReference>
<dbReference type="eggNOG" id="COG1314">
    <property type="taxonomic scope" value="Bacteria"/>
</dbReference>
<evidence type="ECO:0000313" key="13">
    <source>
        <dbReference type="EMBL" id="ABC28108.1"/>
    </source>
</evidence>